<reference evidence="2" key="1">
    <citation type="submission" date="2016-11" db="EMBL/GenBank/DDBJ databases">
        <title>The genome of Nicotiana attenuata.</title>
        <authorList>
            <person name="Xu S."/>
            <person name="Brockmoeller T."/>
            <person name="Gaquerel E."/>
            <person name="Navarro A."/>
            <person name="Kuhl H."/>
            <person name="Gase K."/>
            <person name="Ling Z."/>
            <person name="Zhou W."/>
            <person name="Kreitzer C."/>
            <person name="Stanke M."/>
            <person name="Tang H."/>
            <person name="Lyons E."/>
            <person name="Pandey P."/>
            <person name="Pandey S.P."/>
            <person name="Timmermann B."/>
            <person name="Baldwin I.T."/>
        </authorList>
    </citation>
    <scope>NUCLEOTIDE SEQUENCE [LARGE SCALE GENOMIC DNA]</scope>
    <source>
        <strain evidence="2">UT</strain>
    </source>
</reference>
<sequence length="254" mass="28824">MEDSSENLDDGMLWLPSDIFPVEEVSVTFPSPKFKFKNNHPTTCTCCCHYSCIHHNDHLSLMDEQKENDNDNIIQRFAAFSLLHQRNHQPHSVPKPFPISERFRPAERCSCTDCSLSGCVERSRGDELLQTGGPPPVYPYQFYTPVQPQVERLIEARSRVLQMQENRFMRMRNLGINEDRFMGSRFLPFVGSGYGVDGGNRRGGSSTCGGTGVFLPRVPTNINDYRNHPHAGKRQAGGRNRQDVQQTGQSYPCI</sequence>
<dbReference type="KEGG" id="nau:109205204"/>
<evidence type="ECO:0000313" key="3">
    <source>
        <dbReference type="Proteomes" id="UP000187609"/>
    </source>
</evidence>
<dbReference type="EMBL" id="MJEQ01000779">
    <property type="protein sequence ID" value="OIT34053.1"/>
    <property type="molecule type" value="Genomic_DNA"/>
</dbReference>
<name>A0A314KXQ5_NICAT</name>
<feature type="region of interest" description="Disordered" evidence="1">
    <location>
        <begin position="226"/>
        <end position="254"/>
    </location>
</feature>
<keyword evidence="3" id="KW-1185">Reference proteome</keyword>
<comment type="caution">
    <text evidence="2">The sequence shown here is derived from an EMBL/GenBank/DDBJ whole genome shotgun (WGS) entry which is preliminary data.</text>
</comment>
<feature type="compositionally biased region" description="Polar residues" evidence="1">
    <location>
        <begin position="243"/>
        <end position="254"/>
    </location>
</feature>
<protein>
    <submittedName>
        <fullName evidence="2">Uncharacterized protein</fullName>
    </submittedName>
</protein>
<dbReference type="AlphaFoldDB" id="A0A314KXQ5"/>
<organism evidence="2 3">
    <name type="scientific">Nicotiana attenuata</name>
    <name type="common">Coyote tobacco</name>
    <dbReference type="NCBI Taxonomy" id="49451"/>
    <lineage>
        <taxon>Eukaryota</taxon>
        <taxon>Viridiplantae</taxon>
        <taxon>Streptophyta</taxon>
        <taxon>Embryophyta</taxon>
        <taxon>Tracheophyta</taxon>
        <taxon>Spermatophyta</taxon>
        <taxon>Magnoliopsida</taxon>
        <taxon>eudicotyledons</taxon>
        <taxon>Gunneridae</taxon>
        <taxon>Pentapetalae</taxon>
        <taxon>asterids</taxon>
        <taxon>lamiids</taxon>
        <taxon>Solanales</taxon>
        <taxon>Solanaceae</taxon>
        <taxon>Nicotianoideae</taxon>
        <taxon>Nicotianeae</taxon>
        <taxon>Nicotiana</taxon>
    </lineage>
</organism>
<evidence type="ECO:0000313" key="2">
    <source>
        <dbReference type="EMBL" id="OIT34053.1"/>
    </source>
</evidence>
<dbReference type="OrthoDB" id="1888697at2759"/>
<dbReference type="Proteomes" id="UP000187609">
    <property type="component" value="Unassembled WGS sequence"/>
</dbReference>
<gene>
    <name evidence="2" type="ORF">A4A49_23184</name>
</gene>
<evidence type="ECO:0000256" key="1">
    <source>
        <dbReference type="SAM" id="MobiDB-lite"/>
    </source>
</evidence>
<dbReference type="Gramene" id="OIT34053">
    <property type="protein sequence ID" value="OIT34053"/>
    <property type="gene ID" value="A4A49_23184"/>
</dbReference>
<accession>A0A314KXQ5</accession>
<proteinExistence type="predicted"/>